<evidence type="ECO:0000256" key="6">
    <source>
        <dbReference type="ARBA" id="ARBA00022729"/>
    </source>
</evidence>
<dbReference type="Pfam" id="PF14670">
    <property type="entry name" value="FXa_inhibition"/>
    <property type="match status" value="1"/>
</dbReference>
<dbReference type="SMART" id="SM00179">
    <property type="entry name" value="EGF_CA"/>
    <property type="match status" value="2"/>
</dbReference>
<dbReference type="PROSITE" id="PS50068">
    <property type="entry name" value="LDLRA_2"/>
    <property type="match status" value="7"/>
</dbReference>
<keyword evidence="12" id="KW-0675">Receptor</keyword>
<dbReference type="Gene3D" id="2.120.10.30">
    <property type="entry name" value="TolB, C-terminal domain"/>
    <property type="match status" value="1"/>
</dbReference>
<dbReference type="InterPro" id="IPR001881">
    <property type="entry name" value="EGF-like_Ca-bd_dom"/>
</dbReference>
<evidence type="ECO:0000256" key="2">
    <source>
        <dbReference type="ARBA" id="ARBA00022475"/>
    </source>
</evidence>
<dbReference type="SMART" id="SM00135">
    <property type="entry name" value="LY"/>
    <property type="match status" value="5"/>
</dbReference>
<evidence type="ECO:0000313" key="19">
    <source>
        <dbReference type="Proteomes" id="UP001558652"/>
    </source>
</evidence>
<dbReference type="PROSITE" id="PS01186">
    <property type="entry name" value="EGF_2"/>
    <property type="match status" value="1"/>
</dbReference>
<dbReference type="SMART" id="SM00181">
    <property type="entry name" value="EGF"/>
    <property type="match status" value="3"/>
</dbReference>
<keyword evidence="5 16" id="KW-0812">Transmembrane</keyword>
<dbReference type="PROSITE" id="PS01209">
    <property type="entry name" value="LDLRA_1"/>
    <property type="match status" value="3"/>
</dbReference>
<feature type="disulfide bond" evidence="14">
    <location>
        <begin position="7"/>
        <end position="25"/>
    </location>
</feature>
<feature type="repeat" description="LDL-receptor class B" evidence="15">
    <location>
        <begin position="542"/>
        <end position="586"/>
    </location>
</feature>
<comment type="caution">
    <text evidence="18">The sequence shown here is derived from an EMBL/GenBank/DDBJ whole genome shotgun (WGS) entry which is preliminary data.</text>
</comment>
<gene>
    <name evidence="18" type="ORF">AAG570_013172</name>
</gene>
<keyword evidence="10 16" id="KW-0472">Membrane</keyword>
<feature type="transmembrane region" description="Helical" evidence="16">
    <location>
        <begin position="702"/>
        <end position="726"/>
    </location>
</feature>
<evidence type="ECO:0000256" key="10">
    <source>
        <dbReference type="ARBA" id="ARBA00023136"/>
    </source>
</evidence>
<dbReference type="Pfam" id="PF07645">
    <property type="entry name" value="EGF_CA"/>
    <property type="match status" value="1"/>
</dbReference>
<dbReference type="InterPro" id="IPR011042">
    <property type="entry name" value="6-blade_b-propeller_TolB-like"/>
</dbReference>
<dbReference type="InterPro" id="IPR051221">
    <property type="entry name" value="LDLR-related"/>
</dbReference>
<keyword evidence="4" id="KW-0254">Endocytosis</keyword>
<feature type="disulfide bond" evidence="14">
    <location>
        <begin position="100"/>
        <end position="115"/>
    </location>
</feature>
<keyword evidence="9 16" id="KW-1133">Transmembrane helix</keyword>
<feature type="disulfide bond" evidence="14">
    <location>
        <begin position="88"/>
        <end position="106"/>
    </location>
</feature>
<evidence type="ECO:0000313" key="18">
    <source>
        <dbReference type="EMBL" id="KAL1130234.1"/>
    </source>
</evidence>
<keyword evidence="11 14" id="KW-1015">Disulfide bond</keyword>
<dbReference type="GO" id="GO:0043235">
    <property type="term" value="C:receptor complex"/>
    <property type="evidence" value="ECO:0007669"/>
    <property type="project" value="UniProtKB-ARBA"/>
</dbReference>
<dbReference type="FunFam" id="2.120.10.30:FF:000008">
    <property type="entry name" value="Low-density lipoprotein receptor-related protein 4"/>
    <property type="match status" value="1"/>
</dbReference>
<dbReference type="InterPro" id="IPR049883">
    <property type="entry name" value="NOTCH1_EGF-like"/>
</dbReference>
<dbReference type="CDD" id="cd00054">
    <property type="entry name" value="EGF_CA"/>
    <property type="match status" value="2"/>
</dbReference>
<dbReference type="PROSITE" id="PS01187">
    <property type="entry name" value="EGF_CA"/>
    <property type="match status" value="1"/>
</dbReference>
<dbReference type="InterPro" id="IPR018097">
    <property type="entry name" value="EGF_Ca-bd_CS"/>
</dbReference>
<feature type="domain" description="EGF-like" evidence="17">
    <location>
        <begin position="309"/>
        <end position="323"/>
    </location>
</feature>
<dbReference type="SUPFAM" id="SSF57424">
    <property type="entry name" value="LDL receptor-like module"/>
    <property type="match status" value="7"/>
</dbReference>
<feature type="disulfide bond" evidence="14">
    <location>
        <begin position="127"/>
        <end position="145"/>
    </location>
</feature>
<keyword evidence="3" id="KW-0245">EGF-like domain</keyword>
<dbReference type="FunFam" id="2.10.25.10:FF:000009">
    <property type="entry name" value="Low-density lipoprotein receptor isoform 1"/>
    <property type="match status" value="1"/>
</dbReference>
<feature type="disulfide bond" evidence="14">
    <location>
        <begin position="120"/>
        <end position="132"/>
    </location>
</feature>
<feature type="disulfide bond" evidence="14">
    <location>
        <begin position="62"/>
        <end position="77"/>
    </location>
</feature>
<dbReference type="SMART" id="SM00192">
    <property type="entry name" value="LDLa"/>
    <property type="match status" value="7"/>
</dbReference>
<feature type="disulfide bond" evidence="14">
    <location>
        <begin position="255"/>
        <end position="273"/>
    </location>
</feature>
<feature type="repeat" description="LDL-receptor class B" evidence="15">
    <location>
        <begin position="455"/>
        <end position="497"/>
    </location>
</feature>
<dbReference type="InterPro" id="IPR000033">
    <property type="entry name" value="LDLR_classB_rpt"/>
</dbReference>
<dbReference type="PANTHER" id="PTHR22722:SF14">
    <property type="entry name" value="MEGALIN, ISOFORM A"/>
    <property type="match status" value="1"/>
</dbReference>
<organism evidence="18 19">
    <name type="scientific">Ranatra chinensis</name>
    <dbReference type="NCBI Taxonomy" id="642074"/>
    <lineage>
        <taxon>Eukaryota</taxon>
        <taxon>Metazoa</taxon>
        <taxon>Ecdysozoa</taxon>
        <taxon>Arthropoda</taxon>
        <taxon>Hexapoda</taxon>
        <taxon>Insecta</taxon>
        <taxon>Pterygota</taxon>
        <taxon>Neoptera</taxon>
        <taxon>Paraneoptera</taxon>
        <taxon>Hemiptera</taxon>
        <taxon>Heteroptera</taxon>
        <taxon>Panheteroptera</taxon>
        <taxon>Nepomorpha</taxon>
        <taxon>Nepidae</taxon>
        <taxon>Ranatrinae</taxon>
        <taxon>Ranatra</taxon>
    </lineage>
</organism>
<feature type="disulfide bond" evidence="14">
    <location>
        <begin position="81"/>
        <end position="93"/>
    </location>
</feature>
<evidence type="ECO:0000256" key="4">
    <source>
        <dbReference type="ARBA" id="ARBA00022583"/>
    </source>
</evidence>
<feature type="repeat" description="LDL-receptor class B" evidence="15">
    <location>
        <begin position="498"/>
        <end position="541"/>
    </location>
</feature>
<dbReference type="InterPro" id="IPR002172">
    <property type="entry name" value="LDrepeatLR_classA_rpt"/>
</dbReference>
<feature type="disulfide bond" evidence="14">
    <location>
        <begin position="206"/>
        <end position="218"/>
    </location>
</feature>
<dbReference type="Gene3D" id="2.10.25.10">
    <property type="entry name" value="Laminin"/>
    <property type="match status" value="3"/>
</dbReference>
<feature type="disulfide bond" evidence="14">
    <location>
        <begin position="139"/>
        <end position="154"/>
    </location>
</feature>
<dbReference type="FunFam" id="4.10.400.10:FF:000004">
    <property type="entry name" value="Low-density lipoprotein receptor-related protein 1"/>
    <property type="match status" value="1"/>
</dbReference>
<keyword evidence="19" id="KW-1185">Reference proteome</keyword>
<accession>A0ABD0YHY7</accession>
<dbReference type="FunFam" id="4.10.400.10:FF:000113">
    <property type="entry name" value="Low-density lipoprotein receptor-related protein 8"/>
    <property type="match status" value="1"/>
</dbReference>
<reference evidence="18 19" key="1">
    <citation type="submission" date="2024-07" db="EMBL/GenBank/DDBJ databases">
        <title>Chromosome-level genome assembly of the water stick insect Ranatra chinensis (Heteroptera: Nepidae).</title>
        <authorList>
            <person name="Liu X."/>
        </authorList>
    </citation>
    <scope>NUCLEOTIDE SEQUENCE [LARGE SCALE GENOMIC DNA]</scope>
    <source>
        <strain evidence="18">Cailab_2021Rc</strain>
        <tissue evidence="18">Muscle</tissue>
    </source>
</reference>
<evidence type="ECO:0000259" key="17">
    <source>
        <dbReference type="PROSITE" id="PS01186"/>
    </source>
</evidence>
<dbReference type="Proteomes" id="UP001558652">
    <property type="component" value="Unassembled WGS sequence"/>
</dbReference>
<dbReference type="PROSITE" id="PS51120">
    <property type="entry name" value="LDLRB"/>
    <property type="match status" value="4"/>
</dbReference>
<keyword evidence="7" id="KW-0677">Repeat</keyword>
<evidence type="ECO:0000256" key="13">
    <source>
        <dbReference type="ARBA" id="ARBA00023180"/>
    </source>
</evidence>
<dbReference type="CDD" id="cd00112">
    <property type="entry name" value="LDLa"/>
    <property type="match status" value="7"/>
</dbReference>
<dbReference type="InterPro" id="IPR023415">
    <property type="entry name" value="LDLR_class-A_CS"/>
</dbReference>
<evidence type="ECO:0000256" key="16">
    <source>
        <dbReference type="SAM" id="Phobius"/>
    </source>
</evidence>
<evidence type="ECO:0000256" key="7">
    <source>
        <dbReference type="ARBA" id="ARBA00022737"/>
    </source>
</evidence>
<dbReference type="EMBL" id="JBFDAA010000008">
    <property type="protein sequence ID" value="KAL1130234.1"/>
    <property type="molecule type" value="Genomic_DNA"/>
</dbReference>
<keyword evidence="13" id="KW-0325">Glycoprotein</keyword>
<evidence type="ECO:0000256" key="3">
    <source>
        <dbReference type="ARBA" id="ARBA00022536"/>
    </source>
</evidence>
<keyword evidence="8" id="KW-0106">Calcium</keyword>
<proteinExistence type="predicted"/>
<dbReference type="Gene3D" id="4.10.400.10">
    <property type="entry name" value="Low-density Lipoprotein Receptor"/>
    <property type="match status" value="7"/>
</dbReference>
<dbReference type="GO" id="GO:0030001">
    <property type="term" value="P:metal ion transport"/>
    <property type="evidence" value="ECO:0007669"/>
    <property type="project" value="UniProtKB-ARBA"/>
</dbReference>
<dbReference type="Pfam" id="PF00058">
    <property type="entry name" value="Ldl_recept_b"/>
    <property type="match status" value="4"/>
</dbReference>
<dbReference type="PANTHER" id="PTHR22722">
    <property type="entry name" value="LOW-DENSITY LIPOPROTEIN RECEPTOR-RELATED PROTEIN 2-RELATED"/>
    <property type="match status" value="1"/>
</dbReference>
<comment type="subcellular location">
    <subcellularLocation>
        <location evidence="1">Cell membrane</location>
        <topology evidence="1">Single-pass type I membrane protein</topology>
    </subcellularLocation>
</comment>
<evidence type="ECO:0000256" key="8">
    <source>
        <dbReference type="ARBA" id="ARBA00022837"/>
    </source>
</evidence>
<dbReference type="GO" id="GO:0006897">
    <property type="term" value="P:endocytosis"/>
    <property type="evidence" value="ECO:0007669"/>
    <property type="project" value="UniProtKB-KW"/>
</dbReference>
<protein>
    <recommendedName>
        <fullName evidence="17">EGF-like domain-containing protein</fullName>
    </recommendedName>
</protein>
<comment type="caution">
    <text evidence="14">Lacks conserved residue(s) required for the propagation of feature annotation.</text>
</comment>
<dbReference type="InterPro" id="IPR036055">
    <property type="entry name" value="LDL_receptor-like_sf"/>
</dbReference>
<dbReference type="AlphaFoldDB" id="A0ABD0YHY7"/>
<dbReference type="PRINTS" id="PR00261">
    <property type="entry name" value="LDLRECEPTOR"/>
</dbReference>
<evidence type="ECO:0000256" key="14">
    <source>
        <dbReference type="PROSITE-ProRule" id="PRU00124"/>
    </source>
</evidence>
<evidence type="ECO:0000256" key="9">
    <source>
        <dbReference type="ARBA" id="ARBA00022989"/>
    </source>
</evidence>
<dbReference type="Pfam" id="PF00057">
    <property type="entry name" value="Ldl_recept_a"/>
    <property type="match status" value="7"/>
</dbReference>
<feature type="repeat" description="LDL-receptor class B" evidence="15">
    <location>
        <begin position="411"/>
        <end position="454"/>
    </location>
</feature>
<name>A0ABD0YHY7_9HEMI</name>
<feature type="disulfide bond" evidence="14">
    <location>
        <begin position="213"/>
        <end position="231"/>
    </location>
</feature>
<evidence type="ECO:0000256" key="15">
    <source>
        <dbReference type="PROSITE-ProRule" id="PRU00461"/>
    </source>
</evidence>
<keyword evidence="6" id="KW-0732">Signal</keyword>
<dbReference type="InterPro" id="IPR009030">
    <property type="entry name" value="Growth_fac_rcpt_cys_sf"/>
</dbReference>
<feature type="disulfide bond" evidence="14">
    <location>
        <begin position="225"/>
        <end position="240"/>
    </location>
</feature>
<evidence type="ECO:0000256" key="11">
    <source>
        <dbReference type="ARBA" id="ARBA00023157"/>
    </source>
</evidence>
<sequence length="776" mass="87067">MSNEFRCKNGRCILSQWQCDSEDDCGDGSDENPETCQAKVCGAEEFSCRGMLGKCVPLTWMCDGNQDCSDGSDEKACNDTCRADEFTCSNGECIQQRWVCDKEDDCGDGSDEKDCPVKTCAPSEATCADQTCITAKWWCDGYDDCADNSDEQNCQGVGKQPTGCMARDFECPDKRTCIHPSWVCDGGKDCPDGADESPHLCTNTTCRPDQFQCTNRECIAGHLHCNSQPDCTDNSDEENCRKSVSVSFKQDEFDCGGGMCIPTSKVCDRIPDCINGQDEPVGKCGKNECAINNGGCVHDCVDTVVGFHCTCRPGFKLVDNYTCDDINECDYPGTCSQTCINEKGTFKCECQDGYLRDPHDRTRCKATEGHASLLFARRHDIRKISLDHHEMTAIVNDTKSATALDFVFRTGMIFWSDNFDHKIYKAPIDEGSERTVVISNELTTCDGLAVDWLYSHIYWTDTGKNTIELANYEGSMRKTLIKDTLDEPRALALNPLDGWMYWTDWGKEAKIERAGLDGSHRQVIVSYDIKWPNGLTLDLARHRLYWADSKLNLISSVNYDGSGRRAVLRSTETLHHPFSISVFEDFVYWTDWDKQAIYKANKFNGSGVTSITTEHMLQSPMVVHVYHPYRQPDGVNHCAAVNGHCSHLCLPAPQINVHSPKISCACPDGLTLMKDELMCTEEEDNVENHVPHDMFDETDNGMVAGIFIAGIAIVLVFLSLIAFVVYRHYLHRNVTSMNFDNPVYRKTTEDQFSLDKSQYQQRIYPATVTEEVRKIF</sequence>
<dbReference type="SUPFAM" id="SSF63825">
    <property type="entry name" value="YWTD domain"/>
    <property type="match status" value="1"/>
</dbReference>
<evidence type="ECO:0000256" key="12">
    <source>
        <dbReference type="ARBA" id="ARBA00023170"/>
    </source>
</evidence>
<evidence type="ECO:0000256" key="1">
    <source>
        <dbReference type="ARBA" id="ARBA00004251"/>
    </source>
</evidence>
<dbReference type="GO" id="GO:0005886">
    <property type="term" value="C:plasma membrane"/>
    <property type="evidence" value="ECO:0007669"/>
    <property type="project" value="UniProtKB-SubCell"/>
</dbReference>
<dbReference type="InterPro" id="IPR000742">
    <property type="entry name" value="EGF"/>
</dbReference>
<keyword evidence="2" id="KW-1003">Cell membrane</keyword>
<dbReference type="SUPFAM" id="SSF57184">
    <property type="entry name" value="Growth factor receptor domain"/>
    <property type="match status" value="1"/>
</dbReference>
<evidence type="ECO:0000256" key="5">
    <source>
        <dbReference type="ARBA" id="ARBA00022692"/>
    </source>
</evidence>